<gene>
    <name evidence="1" type="primary">Acey_s0974.g3260</name>
    <name evidence="1" type="ORF">Y032_0974g3260</name>
</gene>
<keyword evidence="2" id="KW-1185">Reference proteome</keyword>
<sequence length="82" mass="9270">MRQKEAGDVPVIGPRERPITDTLPALFRLMMAHTPSRVTHMNVTTRAINKHGVAEFSEKEECNAFKQVHFSCLHLTPSAHFT</sequence>
<dbReference type="Proteomes" id="UP000024635">
    <property type="component" value="Unassembled WGS sequence"/>
</dbReference>
<name>A0A016W870_9BILA</name>
<reference evidence="2" key="1">
    <citation type="journal article" date="2015" name="Nat. Genet.">
        <title>The genome and transcriptome of the zoonotic hookworm Ancylostoma ceylanicum identify infection-specific gene families.</title>
        <authorList>
            <person name="Schwarz E.M."/>
            <person name="Hu Y."/>
            <person name="Antoshechkin I."/>
            <person name="Miller M.M."/>
            <person name="Sternberg P.W."/>
            <person name="Aroian R.V."/>
        </authorList>
    </citation>
    <scope>NUCLEOTIDE SEQUENCE</scope>
    <source>
        <strain evidence="2">HY135</strain>
    </source>
</reference>
<dbReference type="AlphaFoldDB" id="A0A016W870"/>
<evidence type="ECO:0000313" key="1">
    <source>
        <dbReference type="EMBL" id="EYC35820.1"/>
    </source>
</evidence>
<dbReference type="EMBL" id="JARK01000574">
    <property type="protein sequence ID" value="EYC35820.1"/>
    <property type="molecule type" value="Genomic_DNA"/>
</dbReference>
<accession>A0A016W870</accession>
<comment type="caution">
    <text evidence="1">The sequence shown here is derived from an EMBL/GenBank/DDBJ whole genome shotgun (WGS) entry which is preliminary data.</text>
</comment>
<organism evidence="1 2">
    <name type="scientific">Ancylostoma ceylanicum</name>
    <dbReference type="NCBI Taxonomy" id="53326"/>
    <lineage>
        <taxon>Eukaryota</taxon>
        <taxon>Metazoa</taxon>
        <taxon>Ecdysozoa</taxon>
        <taxon>Nematoda</taxon>
        <taxon>Chromadorea</taxon>
        <taxon>Rhabditida</taxon>
        <taxon>Rhabditina</taxon>
        <taxon>Rhabditomorpha</taxon>
        <taxon>Strongyloidea</taxon>
        <taxon>Ancylostomatidae</taxon>
        <taxon>Ancylostomatinae</taxon>
        <taxon>Ancylostoma</taxon>
    </lineage>
</organism>
<proteinExistence type="predicted"/>
<evidence type="ECO:0000313" key="2">
    <source>
        <dbReference type="Proteomes" id="UP000024635"/>
    </source>
</evidence>
<protein>
    <submittedName>
        <fullName evidence="1">Uncharacterized protein</fullName>
    </submittedName>
</protein>